<proteinExistence type="predicted"/>
<dbReference type="OrthoDB" id="464405at2"/>
<dbReference type="AlphaFoldDB" id="A0A1J1LRY4"/>
<dbReference type="EMBL" id="CZDF01000172">
    <property type="protein sequence ID" value="CUR34612.1"/>
    <property type="molecule type" value="Genomic_DNA"/>
</dbReference>
<reference evidence="2" key="1">
    <citation type="submission" date="2015-10" db="EMBL/GenBank/DDBJ databases">
        <authorList>
            <person name="Regsiter A."/>
            <person name="william w."/>
        </authorList>
    </citation>
    <scope>NUCLEOTIDE SEQUENCE [LARGE SCALE GENOMIC DNA]</scope>
</reference>
<evidence type="ECO:0000313" key="2">
    <source>
        <dbReference type="Proteomes" id="UP000184315"/>
    </source>
</evidence>
<protein>
    <submittedName>
        <fullName evidence="1">Uncharacterized protein</fullName>
    </submittedName>
</protein>
<accession>A0A1J1LRY4</accession>
<organism evidence="1 2">
    <name type="scientific">Planktothrix tepida PCC 9214</name>
    <dbReference type="NCBI Taxonomy" id="671072"/>
    <lineage>
        <taxon>Bacteria</taxon>
        <taxon>Bacillati</taxon>
        <taxon>Cyanobacteriota</taxon>
        <taxon>Cyanophyceae</taxon>
        <taxon>Oscillatoriophycideae</taxon>
        <taxon>Oscillatoriales</taxon>
        <taxon>Microcoleaceae</taxon>
        <taxon>Planktothrix</taxon>
    </lineage>
</organism>
<sequence length="67" mass="7572">MNKVSLGTSTEIQRIVNKIYATGQITRADQQGLTSLIFSDQVLGLKECQQISEIITRLHRGWLRVVD</sequence>
<keyword evidence="2" id="KW-1185">Reference proteome</keyword>
<dbReference type="RefSeq" id="WP_072721298.1">
    <property type="nucleotide sequence ID" value="NZ_LN889813.1"/>
</dbReference>
<evidence type="ECO:0000313" key="1">
    <source>
        <dbReference type="EMBL" id="CUR34612.1"/>
    </source>
</evidence>
<dbReference type="Proteomes" id="UP000184315">
    <property type="component" value="Unassembled WGS sequence"/>
</dbReference>
<gene>
    <name evidence="1" type="ORF">PL9214650051</name>
</gene>
<name>A0A1J1LRY4_9CYAN</name>